<feature type="region of interest" description="Disordered" evidence="3">
    <location>
        <begin position="1"/>
        <end position="23"/>
    </location>
</feature>
<name>A0A5J4R0W5_9EUKA</name>
<dbReference type="GO" id="GO:0046872">
    <property type="term" value="F:metal ion binding"/>
    <property type="evidence" value="ECO:0007669"/>
    <property type="project" value="UniProtKB-KW"/>
</dbReference>
<reference evidence="5 6" key="1">
    <citation type="submission" date="2019-03" db="EMBL/GenBank/DDBJ databases">
        <title>Single cell metagenomics reveals metabolic interactions within the superorganism composed of flagellate Streblomastix strix and complex community of Bacteroidetes bacteria on its surface.</title>
        <authorList>
            <person name="Treitli S.C."/>
            <person name="Kolisko M."/>
            <person name="Husnik F."/>
            <person name="Keeling P."/>
            <person name="Hampl V."/>
        </authorList>
    </citation>
    <scope>NUCLEOTIDE SEQUENCE [LARGE SCALE GENOMIC DNA]</scope>
    <source>
        <strain evidence="5">ST1C</strain>
    </source>
</reference>
<feature type="non-terminal residue" evidence="5">
    <location>
        <position position="188"/>
    </location>
</feature>
<keyword evidence="2" id="KW-0378">Hydrolase</keyword>
<dbReference type="GO" id="GO:0007165">
    <property type="term" value="P:signal transduction"/>
    <property type="evidence" value="ECO:0007669"/>
    <property type="project" value="InterPro"/>
</dbReference>
<dbReference type="EMBL" id="SNRW01043727">
    <property type="protein sequence ID" value="KAA6326860.1"/>
    <property type="molecule type" value="Genomic_DNA"/>
</dbReference>
<dbReference type="InterPro" id="IPR002073">
    <property type="entry name" value="PDEase_catalytic_dom"/>
</dbReference>
<evidence type="ECO:0000259" key="4">
    <source>
        <dbReference type="PROSITE" id="PS51845"/>
    </source>
</evidence>
<evidence type="ECO:0000256" key="3">
    <source>
        <dbReference type="SAM" id="MobiDB-lite"/>
    </source>
</evidence>
<dbReference type="AlphaFoldDB" id="A0A5J4R0W5"/>
<dbReference type="PROSITE" id="PS51845">
    <property type="entry name" value="PDEASE_I_2"/>
    <property type="match status" value="1"/>
</dbReference>
<dbReference type="OrthoDB" id="546632at2759"/>
<sequence length="188" mass="21128">MQLSNNRQQQQQQSPSQSTVAPSSLQLRQISSLDIAKSEADRILFLQGLLVCADMGNQCRHISIARKATLAVQSEFFGQGDRERDRKLPVSKFMDRNTSSDSEVGQSQMGYIDFLLGPVVDAASTLLRIDLRAKMEINNNRKFWEQVSKKELPFIGEKFKEYTCPGVDILSAIEHAFGPHITQEEAIP</sequence>
<dbReference type="GO" id="GO:0004114">
    <property type="term" value="F:3',5'-cyclic-nucleotide phosphodiesterase activity"/>
    <property type="evidence" value="ECO:0007669"/>
    <property type="project" value="InterPro"/>
</dbReference>
<dbReference type="Pfam" id="PF00233">
    <property type="entry name" value="PDEase_I"/>
    <property type="match status" value="1"/>
</dbReference>
<dbReference type="Proteomes" id="UP000324800">
    <property type="component" value="Unassembled WGS sequence"/>
</dbReference>
<organism evidence="5 6">
    <name type="scientific">Streblomastix strix</name>
    <dbReference type="NCBI Taxonomy" id="222440"/>
    <lineage>
        <taxon>Eukaryota</taxon>
        <taxon>Metamonada</taxon>
        <taxon>Preaxostyla</taxon>
        <taxon>Oxymonadida</taxon>
        <taxon>Streblomastigidae</taxon>
        <taxon>Streblomastix</taxon>
    </lineage>
</organism>
<evidence type="ECO:0000256" key="2">
    <source>
        <dbReference type="ARBA" id="ARBA00022801"/>
    </source>
</evidence>
<proteinExistence type="predicted"/>
<evidence type="ECO:0000313" key="5">
    <source>
        <dbReference type="EMBL" id="KAA6326860.1"/>
    </source>
</evidence>
<dbReference type="SUPFAM" id="SSF109604">
    <property type="entry name" value="HD-domain/PDEase-like"/>
    <property type="match status" value="1"/>
</dbReference>
<dbReference type="PANTHER" id="PTHR11347">
    <property type="entry name" value="CYCLIC NUCLEOTIDE PHOSPHODIESTERASE"/>
    <property type="match status" value="1"/>
</dbReference>
<gene>
    <name evidence="5" type="ORF">EZS28_053894</name>
</gene>
<comment type="caution">
    <text evidence="5">The sequence shown here is derived from an EMBL/GenBank/DDBJ whole genome shotgun (WGS) entry which is preliminary data.</text>
</comment>
<dbReference type="InterPro" id="IPR036971">
    <property type="entry name" value="PDEase_catalytic_dom_sf"/>
</dbReference>
<dbReference type="Gene3D" id="1.10.1300.10">
    <property type="entry name" value="3'5'-cyclic nucleotide phosphodiesterase, catalytic domain"/>
    <property type="match status" value="1"/>
</dbReference>
<evidence type="ECO:0000256" key="1">
    <source>
        <dbReference type="ARBA" id="ARBA00022723"/>
    </source>
</evidence>
<feature type="compositionally biased region" description="Low complexity" evidence="3">
    <location>
        <begin position="8"/>
        <end position="18"/>
    </location>
</feature>
<accession>A0A5J4R0W5</accession>
<keyword evidence="1" id="KW-0479">Metal-binding</keyword>
<feature type="domain" description="PDEase" evidence="4">
    <location>
        <begin position="1"/>
        <end position="151"/>
    </location>
</feature>
<evidence type="ECO:0000313" key="6">
    <source>
        <dbReference type="Proteomes" id="UP000324800"/>
    </source>
</evidence>
<protein>
    <submittedName>
        <fullName evidence="5">3',5'-cyclic-nucleotide phosphodiesterase</fullName>
    </submittedName>
</protein>